<keyword evidence="3" id="KW-0808">Transferase</keyword>
<feature type="region of interest" description="Disordered" evidence="5">
    <location>
        <begin position="223"/>
        <end position="303"/>
    </location>
</feature>
<dbReference type="SMART" id="SM00823">
    <property type="entry name" value="PKS_PP"/>
    <property type="match status" value="1"/>
</dbReference>
<dbReference type="InterPro" id="IPR042104">
    <property type="entry name" value="PKS_dehydratase_sf"/>
</dbReference>
<proteinExistence type="predicted"/>
<dbReference type="Gene3D" id="3.10.129.110">
    <property type="entry name" value="Polyketide synthase dehydratase"/>
    <property type="match status" value="1"/>
</dbReference>
<keyword evidence="9" id="KW-1185">Reference proteome</keyword>
<dbReference type="Proteomes" id="UP001358417">
    <property type="component" value="Unassembled WGS sequence"/>
</dbReference>
<feature type="region of interest" description="C-terminal hotdog fold" evidence="4">
    <location>
        <begin position="71"/>
        <end position="218"/>
    </location>
</feature>
<dbReference type="AlphaFoldDB" id="A0AAV9NQU2"/>
<dbReference type="GO" id="GO:0006633">
    <property type="term" value="P:fatty acid biosynthetic process"/>
    <property type="evidence" value="ECO:0007669"/>
    <property type="project" value="TreeGrafter"/>
</dbReference>
<evidence type="ECO:0000259" key="7">
    <source>
        <dbReference type="PROSITE" id="PS52019"/>
    </source>
</evidence>
<dbReference type="NCBIfam" id="TIGR04532">
    <property type="entry name" value="PT_fungal_PKS"/>
    <property type="match status" value="1"/>
</dbReference>
<feature type="domain" description="PKS/mFAS DH" evidence="7">
    <location>
        <begin position="1"/>
        <end position="218"/>
    </location>
</feature>
<comment type="caution">
    <text evidence="4">Lacks conserved residue(s) required for the propagation of feature annotation.</text>
</comment>
<dbReference type="PANTHER" id="PTHR43775:SF24">
    <property type="entry name" value="NON-REDUCING POLYKETIDE SYNTHASE APTA-RELATED"/>
    <property type="match status" value="1"/>
</dbReference>
<dbReference type="InterPro" id="IPR050091">
    <property type="entry name" value="PKS_NRPS_Biosynth_Enz"/>
</dbReference>
<dbReference type="SUPFAM" id="SSF47336">
    <property type="entry name" value="ACP-like"/>
    <property type="match status" value="1"/>
</dbReference>
<dbReference type="GO" id="GO:0031177">
    <property type="term" value="F:phosphopantetheine binding"/>
    <property type="evidence" value="ECO:0007669"/>
    <property type="project" value="InterPro"/>
</dbReference>
<keyword evidence="1" id="KW-0596">Phosphopantetheine</keyword>
<dbReference type="InterPro" id="IPR049551">
    <property type="entry name" value="PKS_DH_C"/>
</dbReference>
<dbReference type="GO" id="GO:0044550">
    <property type="term" value="P:secondary metabolite biosynthetic process"/>
    <property type="evidence" value="ECO:0007669"/>
    <property type="project" value="TreeGrafter"/>
</dbReference>
<dbReference type="Pfam" id="PF14765">
    <property type="entry name" value="PS-DH"/>
    <property type="match status" value="1"/>
</dbReference>
<dbReference type="Gene3D" id="1.10.1200.10">
    <property type="entry name" value="ACP-like"/>
    <property type="match status" value="1"/>
</dbReference>
<dbReference type="InterPro" id="IPR020806">
    <property type="entry name" value="PKS_PP-bd"/>
</dbReference>
<reference evidence="8 9" key="1">
    <citation type="submission" date="2023-08" db="EMBL/GenBank/DDBJ databases">
        <title>Black Yeasts Isolated from many extreme environments.</title>
        <authorList>
            <person name="Coleine C."/>
            <person name="Stajich J.E."/>
            <person name="Selbmann L."/>
        </authorList>
    </citation>
    <scope>NUCLEOTIDE SEQUENCE [LARGE SCALE GENOMIC DNA]</scope>
    <source>
        <strain evidence="8 9">CCFEE 5792</strain>
    </source>
</reference>
<feature type="compositionally biased region" description="Polar residues" evidence="5">
    <location>
        <begin position="267"/>
        <end position="276"/>
    </location>
</feature>
<dbReference type="EMBL" id="JAVRRD010000003">
    <property type="protein sequence ID" value="KAK5061595.1"/>
    <property type="molecule type" value="Genomic_DNA"/>
</dbReference>
<evidence type="ECO:0000256" key="5">
    <source>
        <dbReference type="SAM" id="MobiDB-lite"/>
    </source>
</evidence>
<evidence type="ECO:0000256" key="1">
    <source>
        <dbReference type="ARBA" id="ARBA00022450"/>
    </source>
</evidence>
<dbReference type="PROSITE" id="PS50075">
    <property type="entry name" value="CARRIER"/>
    <property type="match status" value="1"/>
</dbReference>
<evidence type="ECO:0000256" key="3">
    <source>
        <dbReference type="ARBA" id="ARBA00022679"/>
    </source>
</evidence>
<feature type="compositionally biased region" description="Basic and acidic residues" evidence="5">
    <location>
        <begin position="282"/>
        <end position="292"/>
    </location>
</feature>
<protein>
    <recommendedName>
        <fullName evidence="10">Carrier domain-containing protein</fullName>
    </recommendedName>
</protein>
<dbReference type="PANTHER" id="PTHR43775">
    <property type="entry name" value="FATTY ACID SYNTHASE"/>
    <property type="match status" value="1"/>
</dbReference>
<gene>
    <name evidence="8" type="ORF">LTR84_008139</name>
</gene>
<dbReference type="InterPro" id="IPR036736">
    <property type="entry name" value="ACP-like_sf"/>
</dbReference>
<dbReference type="Pfam" id="PF00550">
    <property type="entry name" value="PP-binding"/>
    <property type="match status" value="1"/>
</dbReference>
<evidence type="ECO:0000256" key="4">
    <source>
        <dbReference type="PROSITE-ProRule" id="PRU01363"/>
    </source>
</evidence>
<dbReference type="GeneID" id="89976304"/>
<keyword evidence="2" id="KW-0597">Phosphoprotein</keyword>
<evidence type="ECO:0000313" key="9">
    <source>
        <dbReference type="Proteomes" id="UP001358417"/>
    </source>
</evidence>
<dbReference type="PROSITE" id="PS52019">
    <property type="entry name" value="PKS_MFAS_DH"/>
    <property type="match status" value="1"/>
</dbReference>
<sequence>MAVEGNMDLAEAATKITWYALNSDGIRSDHAFASATVYYEDPRLWKNQWRKSTHFVTDRITALSSLAMTGVANRLSRNMVYQLFQNVVDYADRYRGMQSVVLHGLEAFAEIDLVEDRHGTWHTPPHWIDSVFQMAGFVMNGSDVTNTRDFFYITPGWDALRLAKPLEAGRPYQSYVRMFPSEEEPNLFLGDIYALQDGEIVGICEGIKFRKIPRVLMSQLFSGAPRKSQQSPTVPDKKGVISLRPNGLTNSAKPIGPLHKSAKNPAAETSQFSSANLVIPEPRPEILPDHTPKTGSPEPAVTPDEGVGAVQAPEVVTSVLAVVSRETGIGVKDFTPDASFNEMGIDSLMSLVLSEKLLREVGVEVKSATFLECPTVGEFTEWLTQYH</sequence>
<name>A0AAV9NQU2_9EURO</name>
<dbReference type="InterPro" id="IPR030918">
    <property type="entry name" value="PT_fungal_PKS"/>
</dbReference>
<evidence type="ECO:0000259" key="6">
    <source>
        <dbReference type="PROSITE" id="PS50075"/>
    </source>
</evidence>
<evidence type="ECO:0000256" key="2">
    <source>
        <dbReference type="ARBA" id="ARBA00022553"/>
    </source>
</evidence>
<dbReference type="FunFam" id="1.10.1200.10:FF:000011">
    <property type="entry name" value="Sterigmatocystin biosynthesis polyketide synthase"/>
    <property type="match status" value="1"/>
</dbReference>
<feature type="region of interest" description="N-terminal hotdog fold" evidence="4">
    <location>
        <begin position="1"/>
        <end position="42"/>
    </location>
</feature>
<feature type="domain" description="Carrier" evidence="6">
    <location>
        <begin position="310"/>
        <end position="387"/>
    </location>
</feature>
<dbReference type="RefSeq" id="XP_064710692.1">
    <property type="nucleotide sequence ID" value="XM_064851689.1"/>
</dbReference>
<dbReference type="GO" id="GO:0004312">
    <property type="term" value="F:fatty acid synthase activity"/>
    <property type="evidence" value="ECO:0007669"/>
    <property type="project" value="TreeGrafter"/>
</dbReference>
<accession>A0AAV9NQU2</accession>
<comment type="caution">
    <text evidence="8">The sequence shown here is derived from an EMBL/GenBank/DDBJ whole genome shotgun (WGS) entry which is preliminary data.</text>
</comment>
<evidence type="ECO:0008006" key="10">
    <source>
        <dbReference type="Google" id="ProtNLM"/>
    </source>
</evidence>
<dbReference type="InterPro" id="IPR009081">
    <property type="entry name" value="PP-bd_ACP"/>
</dbReference>
<dbReference type="InterPro" id="IPR049900">
    <property type="entry name" value="PKS_mFAS_DH"/>
</dbReference>
<organism evidence="8 9">
    <name type="scientific">Exophiala bonariae</name>
    <dbReference type="NCBI Taxonomy" id="1690606"/>
    <lineage>
        <taxon>Eukaryota</taxon>
        <taxon>Fungi</taxon>
        <taxon>Dikarya</taxon>
        <taxon>Ascomycota</taxon>
        <taxon>Pezizomycotina</taxon>
        <taxon>Eurotiomycetes</taxon>
        <taxon>Chaetothyriomycetidae</taxon>
        <taxon>Chaetothyriales</taxon>
        <taxon>Herpotrichiellaceae</taxon>
        <taxon>Exophiala</taxon>
    </lineage>
</organism>
<evidence type="ECO:0000313" key="8">
    <source>
        <dbReference type="EMBL" id="KAK5061595.1"/>
    </source>
</evidence>